<evidence type="ECO:0000256" key="7">
    <source>
        <dbReference type="ARBA" id="ARBA00023040"/>
    </source>
</evidence>
<evidence type="ECO:0000256" key="8">
    <source>
        <dbReference type="ARBA" id="ARBA00023136"/>
    </source>
</evidence>
<evidence type="ECO:0000256" key="11">
    <source>
        <dbReference type="SAM" id="Phobius"/>
    </source>
</evidence>
<feature type="transmembrane region" description="Helical" evidence="11">
    <location>
        <begin position="177"/>
        <end position="196"/>
    </location>
</feature>
<feature type="domain" description="G-protein coupled receptors family 1 profile" evidence="12">
    <location>
        <begin position="8"/>
        <end position="269"/>
    </location>
</feature>
<dbReference type="GO" id="GO:0004984">
    <property type="term" value="F:olfactory receptor activity"/>
    <property type="evidence" value="ECO:0000318"/>
    <property type="project" value="GO_Central"/>
</dbReference>
<dbReference type="Pfam" id="PF13853">
    <property type="entry name" value="7tm_4"/>
    <property type="match status" value="1"/>
</dbReference>
<feature type="transmembrane region" description="Helical" evidence="11">
    <location>
        <begin position="25"/>
        <end position="48"/>
    </location>
</feature>
<evidence type="ECO:0000256" key="6">
    <source>
        <dbReference type="ARBA" id="ARBA00022989"/>
    </source>
</evidence>
<dbReference type="FunFam" id="1.10.1220.70:FF:000001">
    <property type="entry name" value="Olfactory receptor"/>
    <property type="match status" value="1"/>
</dbReference>
<comment type="subcellular location">
    <subcellularLocation>
        <location evidence="2">Cell membrane</location>
        <topology evidence="2">Multi-pass membrane protein</topology>
    </subcellularLocation>
</comment>
<keyword evidence="7" id="KW-0297">G-protein coupled receptor</keyword>
<dbReference type="PRINTS" id="PR00237">
    <property type="entry name" value="GPCRRHODOPSN"/>
</dbReference>
<keyword evidence="6 11" id="KW-1133">Transmembrane helix</keyword>
<sequence length="347" mass="39102">MERGNDPQNSEILLRFSEEKELQPLLLGLFLLMYLISILRNLLIILAISYDSHLYTLPCASSSPTYTEKIATYKGCIMQMYFCVLFAELYIFLLTVMAYVQFVAVCRPLHYTVIMNSWLCGLWVLVSWITSALYSLIQSLMVVQLSFCAHMEIPHFFYELNQVVQLACSDTFLNDTVMYFAAVLLGGGSLTGILYSDPKIVSSMLGISTAQGKYRTFSTFASQLSVVSLFYCVVLGVYLSSAATHSSYSIAMASVMYTVVTPMLNPFIYSLRNKDINGALKIVFGEKTIKVQLSWSWRSSPECKAQNLRTRGWLCGRVVSLHAPLWRPRVSLVWILGTDMAPLIKPC</sequence>
<evidence type="ECO:0000259" key="12">
    <source>
        <dbReference type="PROSITE" id="PS50262"/>
    </source>
</evidence>
<feature type="transmembrane region" description="Helical" evidence="11">
    <location>
        <begin position="79"/>
        <end position="106"/>
    </location>
</feature>
<dbReference type="GO" id="GO:0007165">
    <property type="term" value="P:signal transduction"/>
    <property type="evidence" value="ECO:0000318"/>
    <property type="project" value="GO_Central"/>
</dbReference>
<dbReference type="SUPFAM" id="SSF81321">
    <property type="entry name" value="Family A G protein-coupled receptor-like"/>
    <property type="match status" value="1"/>
</dbReference>
<name>A0A9L0TE14_HORSE</name>
<dbReference type="Proteomes" id="UP000002281">
    <property type="component" value="Chromosome 21"/>
</dbReference>
<keyword evidence="9" id="KW-0675">Receptor</keyword>
<comment type="similarity">
    <text evidence="3">Belongs to the G-protein coupled receptor 1 family.</text>
</comment>
<evidence type="ECO:0000256" key="4">
    <source>
        <dbReference type="ARBA" id="ARBA00022475"/>
    </source>
</evidence>
<dbReference type="FunFam" id="1.20.1070.10:FF:000015">
    <property type="entry name" value="Olfactory receptor"/>
    <property type="match status" value="1"/>
</dbReference>
<evidence type="ECO:0000256" key="5">
    <source>
        <dbReference type="ARBA" id="ARBA00022692"/>
    </source>
</evidence>
<evidence type="ECO:0000256" key="9">
    <source>
        <dbReference type="ARBA" id="ARBA00023170"/>
    </source>
</evidence>
<feature type="transmembrane region" description="Helical" evidence="11">
    <location>
        <begin position="250"/>
        <end position="271"/>
    </location>
</feature>
<dbReference type="PANTHER" id="PTHR48001">
    <property type="entry name" value="OLFACTORY RECEPTOR"/>
    <property type="match status" value="1"/>
</dbReference>
<reference evidence="13" key="2">
    <citation type="submission" date="2025-08" db="UniProtKB">
        <authorList>
            <consortium name="Ensembl"/>
        </authorList>
    </citation>
    <scope>IDENTIFICATION</scope>
    <source>
        <strain evidence="13">Thoroughbred</strain>
    </source>
</reference>
<dbReference type="InterPro" id="IPR000276">
    <property type="entry name" value="GPCR_Rhodpsn"/>
</dbReference>
<reference evidence="13 14" key="1">
    <citation type="journal article" date="2009" name="Science">
        <title>Genome sequence, comparative analysis, and population genetics of the domestic horse.</title>
        <authorList>
            <consortium name="Broad Institute Genome Sequencing Platform"/>
            <consortium name="Broad Institute Whole Genome Assembly Team"/>
            <person name="Wade C.M."/>
            <person name="Giulotto E."/>
            <person name="Sigurdsson S."/>
            <person name="Zoli M."/>
            <person name="Gnerre S."/>
            <person name="Imsland F."/>
            <person name="Lear T.L."/>
            <person name="Adelson D.L."/>
            <person name="Bailey E."/>
            <person name="Bellone R.R."/>
            <person name="Bloecker H."/>
            <person name="Distl O."/>
            <person name="Edgar R.C."/>
            <person name="Garber M."/>
            <person name="Leeb T."/>
            <person name="Mauceli E."/>
            <person name="MacLeod J.N."/>
            <person name="Penedo M.C.T."/>
            <person name="Raison J.M."/>
            <person name="Sharpe T."/>
            <person name="Vogel J."/>
            <person name="Andersson L."/>
            <person name="Antczak D.F."/>
            <person name="Biagi T."/>
            <person name="Binns M.M."/>
            <person name="Chowdhary B.P."/>
            <person name="Coleman S.J."/>
            <person name="Della Valle G."/>
            <person name="Fryc S."/>
            <person name="Guerin G."/>
            <person name="Hasegawa T."/>
            <person name="Hill E.W."/>
            <person name="Jurka J."/>
            <person name="Kiialainen A."/>
            <person name="Lindgren G."/>
            <person name="Liu J."/>
            <person name="Magnani E."/>
            <person name="Mickelson J.R."/>
            <person name="Murray J."/>
            <person name="Nergadze S.G."/>
            <person name="Onofrio R."/>
            <person name="Pedroni S."/>
            <person name="Piras M.F."/>
            <person name="Raudsepp T."/>
            <person name="Rocchi M."/>
            <person name="Roeed K.H."/>
            <person name="Ryder O.A."/>
            <person name="Searle S."/>
            <person name="Skow L."/>
            <person name="Swinburne J.E."/>
            <person name="Syvaenen A.C."/>
            <person name="Tozaki T."/>
            <person name="Valberg S.J."/>
            <person name="Vaudin M."/>
            <person name="White J.R."/>
            <person name="Zody M.C."/>
            <person name="Lander E.S."/>
            <person name="Lindblad-Toh K."/>
        </authorList>
    </citation>
    <scope>NUCLEOTIDE SEQUENCE [LARGE SCALE GENOMIC DNA]</scope>
    <source>
        <strain evidence="13 14">Thoroughbred</strain>
    </source>
</reference>
<dbReference type="Ensembl" id="ENSECAT00000087390.1">
    <property type="protein sequence ID" value="ENSECAP00000085322.1"/>
    <property type="gene ID" value="ENSECAG00000047702.1"/>
</dbReference>
<evidence type="ECO:0000313" key="14">
    <source>
        <dbReference type="Proteomes" id="UP000002281"/>
    </source>
</evidence>
<feature type="transmembrane region" description="Helical" evidence="11">
    <location>
        <begin position="217"/>
        <end position="238"/>
    </location>
</feature>
<proteinExistence type="inferred from homology"/>
<dbReference type="InterPro" id="IPR000725">
    <property type="entry name" value="Olfact_rcpt"/>
</dbReference>
<comment type="function">
    <text evidence="1">Putative odorant or sperm cell receptor.</text>
</comment>
<dbReference type="PROSITE" id="PS50262">
    <property type="entry name" value="G_PROTEIN_RECEP_F1_2"/>
    <property type="match status" value="1"/>
</dbReference>
<evidence type="ECO:0000256" key="1">
    <source>
        <dbReference type="ARBA" id="ARBA00003929"/>
    </source>
</evidence>
<keyword evidence="10" id="KW-0807">Transducer</keyword>
<evidence type="ECO:0000256" key="2">
    <source>
        <dbReference type="ARBA" id="ARBA00004651"/>
    </source>
</evidence>
<evidence type="ECO:0000256" key="10">
    <source>
        <dbReference type="ARBA" id="ARBA00023224"/>
    </source>
</evidence>
<keyword evidence="5 11" id="KW-0812">Transmembrane</keyword>
<accession>A0A9L0TE14</accession>
<feature type="transmembrane region" description="Helical" evidence="11">
    <location>
        <begin position="118"/>
        <end position="137"/>
    </location>
</feature>
<reference evidence="13" key="3">
    <citation type="submission" date="2025-09" db="UniProtKB">
        <authorList>
            <consortium name="Ensembl"/>
        </authorList>
    </citation>
    <scope>IDENTIFICATION</scope>
    <source>
        <strain evidence="13">Thoroughbred</strain>
    </source>
</reference>
<dbReference type="GO" id="GO:0005886">
    <property type="term" value="C:plasma membrane"/>
    <property type="evidence" value="ECO:0000318"/>
    <property type="project" value="GO_Central"/>
</dbReference>
<dbReference type="Gene3D" id="1.20.1070.10">
    <property type="entry name" value="Rhodopsin 7-helix transmembrane proteins"/>
    <property type="match status" value="1"/>
</dbReference>
<organism evidence="13 14">
    <name type="scientific">Equus caballus</name>
    <name type="common">Horse</name>
    <dbReference type="NCBI Taxonomy" id="9796"/>
    <lineage>
        <taxon>Eukaryota</taxon>
        <taxon>Metazoa</taxon>
        <taxon>Chordata</taxon>
        <taxon>Craniata</taxon>
        <taxon>Vertebrata</taxon>
        <taxon>Euteleostomi</taxon>
        <taxon>Mammalia</taxon>
        <taxon>Eutheria</taxon>
        <taxon>Laurasiatheria</taxon>
        <taxon>Perissodactyla</taxon>
        <taxon>Equidae</taxon>
        <taxon>Equus</taxon>
    </lineage>
</organism>
<keyword evidence="4" id="KW-1003">Cell membrane</keyword>
<dbReference type="InterPro" id="IPR017452">
    <property type="entry name" value="GPCR_Rhodpsn_7TM"/>
</dbReference>
<evidence type="ECO:0000256" key="3">
    <source>
        <dbReference type="ARBA" id="ARBA00010663"/>
    </source>
</evidence>
<protein>
    <recommendedName>
        <fullName evidence="12">G-protein coupled receptors family 1 profile domain-containing protein</fullName>
    </recommendedName>
</protein>
<dbReference type="PRINTS" id="PR00245">
    <property type="entry name" value="OLFACTORYR"/>
</dbReference>
<keyword evidence="14" id="KW-1185">Reference proteome</keyword>
<dbReference type="GeneTree" id="ENSGT00950000183216"/>
<keyword evidence="8 11" id="KW-0472">Membrane</keyword>
<evidence type="ECO:0000313" key="13">
    <source>
        <dbReference type="Ensembl" id="ENSECAP00000085322.1"/>
    </source>
</evidence>
<dbReference type="AlphaFoldDB" id="A0A9L0TE14"/>
<dbReference type="GO" id="GO:0004930">
    <property type="term" value="F:G protein-coupled receptor activity"/>
    <property type="evidence" value="ECO:0007669"/>
    <property type="project" value="UniProtKB-KW"/>
</dbReference>